<dbReference type="InterPro" id="IPR050631">
    <property type="entry name" value="PheA/TfdB_FAD_monoxygenase"/>
</dbReference>
<dbReference type="Proteomes" id="UP000467385">
    <property type="component" value="Chromosome"/>
</dbReference>
<dbReference type="GO" id="GO:0071949">
    <property type="term" value="F:FAD binding"/>
    <property type="evidence" value="ECO:0007669"/>
    <property type="project" value="InterPro"/>
</dbReference>
<dbReference type="PANTHER" id="PTHR43476">
    <property type="entry name" value="3-(3-HYDROXY-PHENYL)PROPIONATE/3-HYDROXYCINNAMIC ACID HYDROXYLASE"/>
    <property type="match status" value="1"/>
</dbReference>
<dbReference type="GO" id="GO:0016491">
    <property type="term" value="F:oxidoreductase activity"/>
    <property type="evidence" value="ECO:0007669"/>
    <property type="project" value="UniProtKB-KW"/>
</dbReference>
<dbReference type="PRINTS" id="PR00420">
    <property type="entry name" value="RNGMNOXGNASE"/>
</dbReference>
<dbReference type="Pfam" id="PF01494">
    <property type="entry name" value="FAD_binding_3"/>
    <property type="match status" value="1"/>
</dbReference>
<dbReference type="PANTHER" id="PTHR43476:SF5">
    <property type="entry name" value="FAD-DEPENDENT MONOOXYGENASE"/>
    <property type="match status" value="1"/>
</dbReference>
<accession>A0A7I7Y884</accession>
<keyword evidence="4" id="KW-1185">Reference proteome</keyword>
<keyword evidence="1" id="KW-0560">Oxidoreductase</keyword>
<reference evidence="3 4" key="1">
    <citation type="journal article" date="2019" name="Emerg. Microbes Infect.">
        <title>Comprehensive subspecies identification of 175 nontuberculous mycobacteria species based on 7547 genomic profiles.</title>
        <authorList>
            <person name="Matsumoto Y."/>
            <person name="Kinjo T."/>
            <person name="Motooka D."/>
            <person name="Nabeya D."/>
            <person name="Jung N."/>
            <person name="Uechi K."/>
            <person name="Horii T."/>
            <person name="Iida T."/>
            <person name="Fujita J."/>
            <person name="Nakamura S."/>
        </authorList>
    </citation>
    <scope>NUCLEOTIDE SEQUENCE [LARGE SCALE GENOMIC DNA]</scope>
    <source>
        <strain evidence="3 4">JCM 14738</strain>
    </source>
</reference>
<evidence type="ECO:0000313" key="4">
    <source>
        <dbReference type="Proteomes" id="UP000467385"/>
    </source>
</evidence>
<name>A0A7I7Y884_9MYCO</name>
<evidence type="ECO:0000259" key="2">
    <source>
        <dbReference type="Pfam" id="PF01494"/>
    </source>
</evidence>
<dbReference type="NCBIfam" id="NF004833">
    <property type="entry name" value="PRK06185.1-1"/>
    <property type="match status" value="1"/>
</dbReference>
<proteinExistence type="predicted"/>
<dbReference type="SUPFAM" id="SSF51905">
    <property type="entry name" value="FAD/NAD(P)-binding domain"/>
    <property type="match status" value="1"/>
</dbReference>
<dbReference type="AlphaFoldDB" id="A0A7I7Y884"/>
<protein>
    <recommendedName>
        <fullName evidence="2">FAD-binding domain-containing protein</fullName>
    </recommendedName>
</protein>
<evidence type="ECO:0000313" key="3">
    <source>
        <dbReference type="EMBL" id="BBZ37866.1"/>
    </source>
</evidence>
<dbReference type="Gene3D" id="3.50.50.60">
    <property type="entry name" value="FAD/NAD(P)-binding domain"/>
    <property type="match status" value="2"/>
</dbReference>
<dbReference type="InterPro" id="IPR036188">
    <property type="entry name" value="FAD/NAD-bd_sf"/>
</dbReference>
<dbReference type="InterPro" id="IPR002938">
    <property type="entry name" value="FAD-bd"/>
</dbReference>
<organism evidence="3 4">
    <name type="scientific">Mycobacterium conspicuum</name>
    <dbReference type="NCBI Taxonomy" id="44010"/>
    <lineage>
        <taxon>Bacteria</taxon>
        <taxon>Bacillati</taxon>
        <taxon>Actinomycetota</taxon>
        <taxon>Actinomycetes</taxon>
        <taxon>Mycobacteriales</taxon>
        <taxon>Mycobacteriaceae</taxon>
        <taxon>Mycobacterium</taxon>
    </lineage>
</organism>
<dbReference type="EMBL" id="AP022613">
    <property type="protein sequence ID" value="BBZ37866.1"/>
    <property type="molecule type" value="Genomic_DNA"/>
</dbReference>
<dbReference type="NCBIfam" id="NF004834">
    <property type="entry name" value="PRK06185.1-3"/>
    <property type="match status" value="1"/>
</dbReference>
<sequence length="414" mass="45176">MAMTAGRSTTCAIAGGGPAGMILGLLLARAGVEVTVFEKHADFLRDFRGDTVHPVTLRLLDELGLFPRFDALPHSKFEKAEFDINGRQVTFVDFRRLRLPHRYIALVPQWDLLDLLAAAGKNEPTFTLRMQTEVTGLLRDGDTITGVRYQGPDGPGELAADLTVGCDGRTSTVRREAGLTAREYTVPFDVGWFRLDSKQEIKYQLTPRTSPTLTLLLIPREGYFQAGCFLPKGGEQQLHARGFDAFRAQVADLVPEASVENLTSWDDVKVLDVRVNRLRRWYTNGLLCIGDAAHAMSPAGGVGINLAIADAVAAARLLAEPLRNHRVTADDLAAVQKRRNLPAVITQAVQQVAGRLLIPVVLRGNIKPPPPVVTNAVARLFSWIPSLAVIPAYAIGVGLRPEQAPEFARRSPDG</sequence>
<feature type="domain" description="FAD-binding" evidence="2">
    <location>
        <begin position="9"/>
        <end position="342"/>
    </location>
</feature>
<evidence type="ECO:0000256" key="1">
    <source>
        <dbReference type="ARBA" id="ARBA00023002"/>
    </source>
</evidence>
<gene>
    <name evidence="3" type="ORF">MCNS_09290</name>
</gene>